<dbReference type="Pfam" id="PF06149">
    <property type="entry name" value="DUF969"/>
    <property type="match status" value="1"/>
</dbReference>
<accession>A0A5D4XQE4</accession>
<evidence type="ECO:0000313" key="3">
    <source>
        <dbReference type="Proteomes" id="UP000324973"/>
    </source>
</evidence>
<name>A0A5D4XQE4_9GAMM</name>
<protein>
    <submittedName>
        <fullName evidence="2">DUF969 domain-containing protein</fullName>
    </submittedName>
</protein>
<feature type="transmembrane region" description="Helical" evidence="1">
    <location>
        <begin position="161"/>
        <end position="180"/>
    </location>
</feature>
<dbReference type="OrthoDB" id="80065at2"/>
<feature type="transmembrane region" description="Helical" evidence="1">
    <location>
        <begin position="54"/>
        <end position="71"/>
    </location>
</feature>
<gene>
    <name evidence="2" type="ORF">FZO89_02040</name>
</gene>
<dbReference type="AlphaFoldDB" id="A0A5D4XQE4"/>
<keyword evidence="1" id="KW-0472">Membrane</keyword>
<comment type="caution">
    <text evidence="2">The sequence shown here is derived from an EMBL/GenBank/DDBJ whole genome shotgun (WGS) entry which is preliminary data.</text>
</comment>
<reference evidence="2 3" key="1">
    <citation type="submission" date="2019-08" db="EMBL/GenBank/DDBJ databases">
        <title>Luteimonas viscosus sp. nov., isolated from soil of a sunflower field.</title>
        <authorList>
            <person name="Jianli Z."/>
            <person name="Ying Z."/>
        </authorList>
    </citation>
    <scope>NUCLEOTIDE SEQUENCE [LARGE SCALE GENOMIC DNA]</scope>
    <source>
        <strain evidence="2 3">XBU10</strain>
    </source>
</reference>
<dbReference type="InterPro" id="IPR010374">
    <property type="entry name" value="DUF969"/>
</dbReference>
<dbReference type="EMBL" id="VTFT01000001">
    <property type="protein sequence ID" value="TYT25152.1"/>
    <property type="molecule type" value="Genomic_DNA"/>
</dbReference>
<feature type="transmembrane region" description="Helical" evidence="1">
    <location>
        <begin position="192"/>
        <end position="212"/>
    </location>
</feature>
<evidence type="ECO:0000256" key="1">
    <source>
        <dbReference type="SAM" id="Phobius"/>
    </source>
</evidence>
<keyword evidence="3" id="KW-1185">Reference proteome</keyword>
<proteinExistence type="predicted"/>
<keyword evidence="1" id="KW-1133">Transmembrane helix</keyword>
<dbReference type="RefSeq" id="WP_149101701.1">
    <property type="nucleotide sequence ID" value="NZ_VTFT01000001.1"/>
</dbReference>
<organism evidence="2 3">
    <name type="scientific">Luteimonas viscosa</name>
    <dbReference type="NCBI Taxonomy" id="1132694"/>
    <lineage>
        <taxon>Bacteria</taxon>
        <taxon>Pseudomonadati</taxon>
        <taxon>Pseudomonadota</taxon>
        <taxon>Gammaproteobacteria</taxon>
        <taxon>Lysobacterales</taxon>
        <taxon>Lysobacteraceae</taxon>
        <taxon>Luteimonas</taxon>
    </lineage>
</organism>
<sequence>MNWWPLLGIALVVLGFVLRLNPALVVVAAGIATGLLAGITPLDVLALIGEAFTKQRYLALFLLTLPAIGLLERHGLKERAQQWIARLRGATTGRALTAYLGGRQLLSALGLVDLGGHAQTVRPLMAPMAVGAAENAHGTLPQASVERIKAMTAASENVGRFFGEDVFIAFGAVLLMQGFFAEHGIVLEPLHIALWGIPTAICAFLIHASRLLRMDAQLAREAAALRDAANRQPAA</sequence>
<keyword evidence="1" id="KW-0812">Transmembrane</keyword>
<dbReference type="Proteomes" id="UP000324973">
    <property type="component" value="Unassembled WGS sequence"/>
</dbReference>
<evidence type="ECO:0000313" key="2">
    <source>
        <dbReference type="EMBL" id="TYT25152.1"/>
    </source>
</evidence>